<dbReference type="AlphaFoldDB" id="A0A430F5U2"/>
<gene>
    <name evidence="1" type="ORF">D2E22_1618</name>
</gene>
<accession>A0A430F5U2</accession>
<dbReference type="EMBL" id="QXGI01000007">
    <property type="protein sequence ID" value="RSX46488.1"/>
    <property type="molecule type" value="Genomic_DNA"/>
</dbReference>
<name>A0A430F5U2_9BIFI</name>
<evidence type="ECO:0000313" key="2">
    <source>
        <dbReference type="Proteomes" id="UP000288052"/>
    </source>
</evidence>
<sequence>MARLYRSSYSRRCGKRRYPTRDDALPALDGSGLPVRAWGKAWLWRALRNRVERMERFVYEGVFGHVRPLTQTMARARRLDADDWATLRQTLPLARGFGEECNAWDSPARLWIVAAASV</sequence>
<dbReference type="RefSeq" id="WP_126032592.1">
    <property type="nucleotide sequence ID" value="NZ_QXGI01000007.1"/>
</dbReference>
<proteinExistence type="predicted"/>
<evidence type="ECO:0000313" key="1">
    <source>
        <dbReference type="EMBL" id="RSX46488.1"/>
    </source>
</evidence>
<dbReference type="Proteomes" id="UP000288052">
    <property type="component" value="Unassembled WGS sequence"/>
</dbReference>
<reference evidence="1 2" key="1">
    <citation type="submission" date="2018-09" db="EMBL/GenBank/DDBJ databases">
        <title>Characterization of the phylogenetic diversity of five novel species belonging to the genus Bifidobacterium.</title>
        <authorList>
            <person name="Lugli G.A."/>
            <person name="Duranti S."/>
            <person name="Milani C."/>
        </authorList>
    </citation>
    <scope>NUCLEOTIDE SEQUENCE [LARGE SCALE GENOMIC DNA]</scope>
    <source>
        <strain evidence="1 2">2020B</strain>
    </source>
</reference>
<keyword evidence="2" id="KW-1185">Reference proteome</keyword>
<dbReference type="OrthoDB" id="3232804at2"/>
<organism evidence="1 2">
    <name type="scientific">Bifidobacterium castoris</name>
    <dbReference type="NCBI Taxonomy" id="2306972"/>
    <lineage>
        <taxon>Bacteria</taxon>
        <taxon>Bacillati</taxon>
        <taxon>Actinomycetota</taxon>
        <taxon>Actinomycetes</taxon>
        <taxon>Bifidobacteriales</taxon>
        <taxon>Bifidobacteriaceae</taxon>
        <taxon>Bifidobacterium</taxon>
    </lineage>
</organism>
<comment type="caution">
    <text evidence="1">The sequence shown here is derived from an EMBL/GenBank/DDBJ whole genome shotgun (WGS) entry which is preliminary data.</text>
</comment>
<protein>
    <submittedName>
        <fullName evidence="1">Uncharacterized protein</fullName>
    </submittedName>
</protein>